<feature type="region of interest" description="Disordered" evidence="1">
    <location>
        <begin position="127"/>
        <end position="146"/>
    </location>
</feature>
<feature type="compositionally biased region" description="Polar residues" evidence="1">
    <location>
        <begin position="132"/>
        <end position="145"/>
    </location>
</feature>
<dbReference type="GO" id="GO:0005886">
    <property type="term" value="C:plasma membrane"/>
    <property type="evidence" value="ECO:0007669"/>
    <property type="project" value="InterPro"/>
</dbReference>
<organism evidence="3 4">
    <name type="scientific">Saxophila tyrrhenica</name>
    <dbReference type="NCBI Taxonomy" id="1690608"/>
    <lineage>
        <taxon>Eukaryota</taxon>
        <taxon>Fungi</taxon>
        <taxon>Dikarya</taxon>
        <taxon>Ascomycota</taxon>
        <taxon>Pezizomycotina</taxon>
        <taxon>Dothideomycetes</taxon>
        <taxon>Dothideomycetidae</taxon>
        <taxon>Mycosphaerellales</taxon>
        <taxon>Extremaceae</taxon>
        <taxon>Saxophila</taxon>
    </lineage>
</organism>
<evidence type="ECO:0000256" key="1">
    <source>
        <dbReference type="SAM" id="MobiDB-lite"/>
    </source>
</evidence>
<keyword evidence="4" id="KW-1185">Reference proteome</keyword>
<dbReference type="EMBL" id="JAVRRT010000005">
    <property type="protein sequence ID" value="KAK5171735.1"/>
    <property type="molecule type" value="Genomic_DNA"/>
</dbReference>
<keyword evidence="2" id="KW-0812">Transmembrane</keyword>
<dbReference type="PANTHER" id="PTHR28019:SF3">
    <property type="entry name" value="INTEGRAL MEMBRANE PROTEIN (AFU_ORTHOLOGUE AFUA_6G07470)"/>
    <property type="match status" value="1"/>
</dbReference>
<keyword evidence="2" id="KW-0472">Membrane</keyword>
<name>A0AAV9PDH8_9PEZI</name>
<feature type="transmembrane region" description="Helical" evidence="2">
    <location>
        <begin position="12"/>
        <end position="32"/>
    </location>
</feature>
<evidence type="ECO:0008006" key="5">
    <source>
        <dbReference type="Google" id="ProtNLM"/>
    </source>
</evidence>
<protein>
    <recommendedName>
        <fullName evidence="5">Integral membrane protein</fullName>
    </recommendedName>
</protein>
<dbReference type="GO" id="GO:0051285">
    <property type="term" value="C:cell cortex of cell tip"/>
    <property type="evidence" value="ECO:0007669"/>
    <property type="project" value="TreeGrafter"/>
</dbReference>
<dbReference type="AlphaFoldDB" id="A0AAV9PDH8"/>
<dbReference type="GO" id="GO:0031505">
    <property type="term" value="P:fungal-type cell wall organization"/>
    <property type="evidence" value="ECO:0007669"/>
    <property type="project" value="TreeGrafter"/>
</dbReference>
<keyword evidence="2" id="KW-1133">Transmembrane helix</keyword>
<reference evidence="3 4" key="1">
    <citation type="submission" date="2023-08" db="EMBL/GenBank/DDBJ databases">
        <title>Black Yeasts Isolated from many extreme environments.</title>
        <authorList>
            <person name="Coleine C."/>
            <person name="Stajich J.E."/>
            <person name="Selbmann L."/>
        </authorList>
    </citation>
    <scope>NUCLEOTIDE SEQUENCE [LARGE SCALE GENOMIC DNA]</scope>
    <source>
        <strain evidence="3 4">CCFEE 5935</strain>
    </source>
</reference>
<evidence type="ECO:0000313" key="4">
    <source>
        <dbReference type="Proteomes" id="UP001337655"/>
    </source>
</evidence>
<dbReference type="PANTHER" id="PTHR28019">
    <property type="entry name" value="CELL MEMBRANE PROTEIN YLR413W-RELATED"/>
    <property type="match status" value="1"/>
</dbReference>
<dbReference type="InterPro" id="IPR009571">
    <property type="entry name" value="SUR7/Rim9-like_fungi"/>
</dbReference>
<dbReference type="Pfam" id="PF06687">
    <property type="entry name" value="SUR7"/>
    <property type="match status" value="1"/>
</dbReference>
<dbReference type="RefSeq" id="XP_064660579.1">
    <property type="nucleotide sequence ID" value="XM_064800628.1"/>
</dbReference>
<feature type="transmembrane region" description="Helical" evidence="2">
    <location>
        <begin position="206"/>
        <end position="233"/>
    </location>
</feature>
<proteinExistence type="predicted"/>
<comment type="caution">
    <text evidence="3">The sequence shown here is derived from an EMBL/GenBank/DDBJ whole genome shotgun (WGS) entry which is preliminary data.</text>
</comment>
<evidence type="ECO:0000313" key="3">
    <source>
        <dbReference type="EMBL" id="KAK5171735.1"/>
    </source>
</evidence>
<dbReference type="InterPro" id="IPR052413">
    <property type="entry name" value="SUR7_domain"/>
</dbReference>
<evidence type="ECO:0000256" key="2">
    <source>
        <dbReference type="SAM" id="Phobius"/>
    </source>
</evidence>
<sequence>MGKGGRIACIFTPWVLTVASLICIIIIEIAGWNKSLLSDYYFIKANFSDLSVSGAGDLANTTTLTAALQQAQQSNTLEDVYEVHLWNYCTTDEDGSNVECSDRHANFYFDLVSIWGLNSTAAAASSTSTSSRPSAQNNPIQNAADNLQDKTEGLERELLGDAGEKAYTAYKKVAKAMFILYAVAFWTELATLALSLFAICSRWGSLFTWLFSFVSSVITLAAVATTTGVYLALLGALRGLLDPYDVKLQLGSKAFTVAWLGVAFSWAATLFWLFSICCCSGASNPHHKSNKGGLWNAEPKGQGYGDYRGRGLKVEKTGGYERVNSPFLGHAEQGHGDRVPLQQYPQQQTGYTQGAYEPFRHN</sequence>
<dbReference type="GeneID" id="89924718"/>
<dbReference type="Proteomes" id="UP001337655">
    <property type="component" value="Unassembled WGS sequence"/>
</dbReference>
<accession>A0AAV9PDH8</accession>
<feature type="transmembrane region" description="Helical" evidence="2">
    <location>
        <begin position="254"/>
        <end position="274"/>
    </location>
</feature>
<gene>
    <name evidence="3" type="ORF">LTR77_003371</name>
</gene>
<feature type="transmembrane region" description="Helical" evidence="2">
    <location>
        <begin position="178"/>
        <end position="200"/>
    </location>
</feature>